<proteinExistence type="predicted"/>
<evidence type="ECO:0000313" key="2">
    <source>
        <dbReference type="EMBL" id="KAF2139708.1"/>
    </source>
</evidence>
<organism evidence="2 3">
    <name type="scientific">Aplosporella prunicola CBS 121167</name>
    <dbReference type="NCBI Taxonomy" id="1176127"/>
    <lineage>
        <taxon>Eukaryota</taxon>
        <taxon>Fungi</taxon>
        <taxon>Dikarya</taxon>
        <taxon>Ascomycota</taxon>
        <taxon>Pezizomycotina</taxon>
        <taxon>Dothideomycetes</taxon>
        <taxon>Dothideomycetes incertae sedis</taxon>
        <taxon>Botryosphaeriales</taxon>
        <taxon>Aplosporellaceae</taxon>
        <taxon>Aplosporella</taxon>
    </lineage>
</organism>
<evidence type="ECO:0000256" key="1">
    <source>
        <dbReference type="SAM" id="Phobius"/>
    </source>
</evidence>
<accession>A0A6A6B822</accession>
<keyword evidence="1" id="KW-1133">Transmembrane helix</keyword>
<feature type="transmembrane region" description="Helical" evidence="1">
    <location>
        <begin position="54"/>
        <end position="73"/>
    </location>
</feature>
<dbReference type="EMBL" id="ML995492">
    <property type="protein sequence ID" value="KAF2139708.1"/>
    <property type="molecule type" value="Genomic_DNA"/>
</dbReference>
<gene>
    <name evidence="2" type="ORF">K452DRAFT_64395</name>
</gene>
<evidence type="ECO:0000313" key="3">
    <source>
        <dbReference type="Proteomes" id="UP000799438"/>
    </source>
</evidence>
<dbReference type="GeneID" id="54304469"/>
<reference evidence="2" key="1">
    <citation type="journal article" date="2020" name="Stud. Mycol.">
        <title>101 Dothideomycetes genomes: a test case for predicting lifestyles and emergence of pathogens.</title>
        <authorList>
            <person name="Haridas S."/>
            <person name="Albert R."/>
            <person name="Binder M."/>
            <person name="Bloem J."/>
            <person name="Labutti K."/>
            <person name="Salamov A."/>
            <person name="Andreopoulos B."/>
            <person name="Baker S."/>
            <person name="Barry K."/>
            <person name="Bills G."/>
            <person name="Bluhm B."/>
            <person name="Cannon C."/>
            <person name="Castanera R."/>
            <person name="Culley D."/>
            <person name="Daum C."/>
            <person name="Ezra D."/>
            <person name="Gonzalez J."/>
            <person name="Henrissat B."/>
            <person name="Kuo A."/>
            <person name="Liang C."/>
            <person name="Lipzen A."/>
            <person name="Lutzoni F."/>
            <person name="Magnuson J."/>
            <person name="Mondo S."/>
            <person name="Nolan M."/>
            <person name="Ohm R."/>
            <person name="Pangilinan J."/>
            <person name="Park H.-J."/>
            <person name="Ramirez L."/>
            <person name="Alfaro M."/>
            <person name="Sun H."/>
            <person name="Tritt A."/>
            <person name="Yoshinaga Y."/>
            <person name="Zwiers L.-H."/>
            <person name="Turgeon B."/>
            <person name="Goodwin S."/>
            <person name="Spatafora J."/>
            <person name="Crous P."/>
            <person name="Grigoriev I."/>
        </authorList>
    </citation>
    <scope>NUCLEOTIDE SEQUENCE</scope>
    <source>
        <strain evidence="2">CBS 121167</strain>
    </source>
</reference>
<dbReference type="Proteomes" id="UP000799438">
    <property type="component" value="Unassembled WGS sequence"/>
</dbReference>
<keyword evidence="3" id="KW-1185">Reference proteome</keyword>
<sequence>MSCHVMRHDGNDDEDDDGDDGRVCEGLRCGLGVGVGVYRGQPVRLGRLDRQDSILMLMLALALVLAPVVRLYSTLYARTGLEWSGVERYGAVRRGKERR</sequence>
<dbReference type="AlphaFoldDB" id="A0A6A6B822"/>
<keyword evidence="1" id="KW-0812">Transmembrane</keyword>
<dbReference type="RefSeq" id="XP_033395421.1">
    <property type="nucleotide sequence ID" value="XM_033546962.1"/>
</dbReference>
<keyword evidence="1" id="KW-0472">Membrane</keyword>
<protein>
    <submittedName>
        <fullName evidence="2">Uncharacterized protein</fullName>
    </submittedName>
</protein>
<name>A0A6A6B822_9PEZI</name>